<sequence>MLAQVLVIGVHWTRLQEASARRWRVLAVLEHVLGRILIAVIFEFVVYMRQGRPMHFSEP</sequence>
<gene>
    <name evidence="2" type="ORF">SAMEA2275630_00999</name>
</gene>
<proteinExistence type="predicted"/>
<keyword evidence="1" id="KW-0472">Membrane</keyword>
<organism evidence="2 3">
    <name type="scientific">Mycobacteroides abscessus subsp. massiliense</name>
    <dbReference type="NCBI Taxonomy" id="1962118"/>
    <lineage>
        <taxon>Bacteria</taxon>
        <taxon>Bacillati</taxon>
        <taxon>Actinomycetota</taxon>
        <taxon>Actinomycetes</taxon>
        <taxon>Mycobacteriales</taxon>
        <taxon>Mycobacteriaceae</taxon>
        <taxon>Mycobacteroides</taxon>
        <taxon>Mycobacteroides abscessus</taxon>
    </lineage>
</organism>
<accession>A0A1T9G4J9</accession>
<feature type="transmembrane region" description="Helical" evidence="1">
    <location>
        <begin position="25"/>
        <end position="47"/>
    </location>
</feature>
<dbReference type="EMBL" id="FVQL01000001">
    <property type="protein sequence ID" value="SKY41054.1"/>
    <property type="molecule type" value="Genomic_DNA"/>
</dbReference>
<dbReference type="Proteomes" id="UP000190366">
    <property type="component" value="Unassembled WGS sequence"/>
</dbReference>
<comment type="caution">
    <text evidence="2">The sequence shown here is derived from an EMBL/GenBank/DDBJ whole genome shotgun (WGS) entry which is preliminary data.</text>
</comment>
<reference evidence="2 3" key="1">
    <citation type="submission" date="2016-11" db="EMBL/GenBank/DDBJ databases">
        <authorList>
            <consortium name="Pathogen Informatics"/>
        </authorList>
    </citation>
    <scope>NUCLEOTIDE SEQUENCE [LARGE SCALE GENOMIC DNA]</scope>
    <source>
        <strain evidence="2 3">1168</strain>
    </source>
</reference>
<keyword evidence="1" id="KW-0812">Transmembrane</keyword>
<protein>
    <submittedName>
        <fullName evidence="2">Uncharacterized protein</fullName>
    </submittedName>
</protein>
<name>A0A1T9G4J9_9MYCO</name>
<evidence type="ECO:0000313" key="3">
    <source>
        <dbReference type="Proteomes" id="UP000190366"/>
    </source>
</evidence>
<evidence type="ECO:0000256" key="1">
    <source>
        <dbReference type="SAM" id="Phobius"/>
    </source>
</evidence>
<evidence type="ECO:0000313" key="2">
    <source>
        <dbReference type="EMBL" id="SKY41054.1"/>
    </source>
</evidence>
<keyword evidence="1" id="KW-1133">Transmembrane helix</keyword>
<dbReference type="AlphaFoldDB" id="A0A1T9G4J9"/>